<feature type="transmembrane region" description="Helical" evidence="2">
    <location>
        <begin position="99"/>
        <end position="118"/>
    </location>
</feature>
<gene>
    <name evidence="3" type="ORF">HARCEL1_00640</name>
</gene>
<feature type="region of interest" description="Disordered" evidence="1">
    <location>
        <begin position="202"/>
        <end position="231"/>
    </location>
</feature>
<reference evidence="3 4" key="1">
    <citation type="submission" date="2018-04" db="EMBL/GenBank/DDBJ databases">
        <title>Halococcoides cellulosivorans gen. nov., sp. nov., an extremely halophilic cellulose-utilizing haloarchaeon from hypersaline lakes.</title>
        <authorList>
            <person name="Sorokin D.Y."/>
            <person name="Toshchakov S.V."/>
            <person name="Samarov N.I."/>
            <person name="Korzhenkov A."/>
            <person name="Kublanov I.V."/>
        </authorList>
    </citation>
    <scope>NUCLEOTIDE SEQUENCE [LARGE SCALE GENOMIC DNA]</scope>
    <source>
        <strain evidence="3 4">HArcel1</strain>
    </source>
</reference>
<keyword evidence="2" id="KW-0472">Membrane</keyword>
<organism evidence="3 4">
    <name type="scientific">Halococcoides cellulosivorans</name>
    <dbReference type="NCBI Taxonomy" id="1679096"/>
    <lineage>
        <taxon>Archaea</taxon>
        <taxon>Methanobacteriati</taxon>
        <taxon>Methanobacteriota</taxon>
        <taxon>Stenosarchaea group</taxon>
        <taxon>Halobacteria</taxon>
        <taxon>Halobacteriales</taxon>
        <taxon>Haloarculaceae</taxon>
        <taxon>Halococcoides</taxon>
    </lineage>
</organism>
<dbReference type="GeneID" id="36510969"/>
<feature type="transmembrane region" description="Helical" evidence="2">
    <location>
        <begin position="139"/>
        <end position="162"/>
    </location>
</feature>
<keyword evidence="2" id="KW-1133">Transmembrane helix</keyword>
<dbReference type="EMBL" id="CP028858">
    <property type="protein sequence ID" value="AWB26331.1"/>
    <property type="molecule type" value="Genomic_DNA"/>
</dbReference>
<keyword evidence="2" id="KW-0812">Transmembrane</keyword>
<feature type="transmembrane region" description="Helical" evidence="2">
    <location>
        <begin position="174"/>
        <end position="195"/>
    </location>
</feature>
<protein>
    <recommendedName>
        <fullName evidence="5">DUF4013 domain-containing protein</fullName>
    </recommendedName>
</protein>
<feature type="transmembrane region" description="Helical" evidence="2">
    <location>
        <begin position="73"/>
        <end position="93"/>
    </location>
</feature>
<sequence length="231" mass="23052">MSQTSVGNGDVRSILSRSATLVGETPLTLGLGLLGGFAVFVPIVWPVLVVLAFAGLIEVFARELGHQTRERSLVVRLVLAVLGAALLVVFIAFGGLFVVLPGVYVAIVTALTIPAIVIDSHGPLGAVLESVALARGNAIRIVAILGAVSLLAAPGLIVPAVVTVPGPTADVLLGFFGGVALTGWAAATATMYLTFTPTNVGSSSSGLPGGESTDGAATLKDVGAGTGSTDE</sequence>
<name>A0A2R4WXT9_9EURY</name>
<evidence type="ECO:0000256" key="2">
    <source>
        <dbReference type="SAM" id="Phobius"/>
    </source>
</evidence>
<accession>A0A2R4WXT9</accession>
<evidence type="ECO:0000313" key="4">
    <source>
        <dbReference type="Proteomes" id="UP000244727"/>
    </source>
</evidence>
<evidence type="ECO:0000256" key="1">
    <source>
        <dbReference type="SAM" id="MobiDB-lite"/>
    </source>
</evidence>
<evidence type="ECO:0008006" key="5">
    <source>
        <dbReference type="Google" id="ProtNLM"/>
    </source>
</evidence>
<feature type="transmembrane region" description="Helical" evidence="2">
    <location>
        <begin position="37"/>
        <end position="61"/>
    </location>
</feature>
<dbReference type="KEGG" id="harc:HARCEL1_00640"/>
<proteinExistence type="predicted"/>
<evidence type="ECO:0000313" key="3">
    <source>
        <dbReference type="EMBL" id="AWB26331.1"/>
    </source>
</evidence>
<dbReference type="AlphaFoldDB" id="A0A2R4WXT9"/>
<dbReference type="RefSeq" id="WP_108380700.1">
    <property type="nucleotide sequence ID" value="NZ_CP028858.1"/>
</dbReference>
<dbReference type="Proteomes" id="UP000244727">
    <property type="component" value="Chromosome"/>
</dbReference>
<keyword evidence="4" id="KW-1185">Reference proteome</keyword>